<gene>
    <name evidence="3" type="ORF">EOD40_03155</name>
</gene>
<dbReference type="AlphaFoldDB" id="A0A437KZU5"/>
<dbReference type="RefSeq" id="WP_128193462.1">
    <property type="nucleotide sequence ID" value="NZ_SACJ01000002.1"/>
</dbReference>
<keyword evidence="4" id="KW-1185">Reference proteome</keyword>
<feature type="domain" description="CAAX prenyl protease 2/Lysostaphin resistance protein A-like" evidence="2">
    <location>
        <begin position="135"/>
        <end position="210"/>
    </location>
</feature>
<organism evidence="3 4">
    <name type="scientific">Flavobacterium sufflavum</name>
    <dbReference type="NCBI Taxonomy" id="1921138"/>
    <lineage>
        <taxon>Bacteria</taxon>
        <taxon>Pseudomonadati</taxon>
        <taxon>Bacteroidota</taxon>
        <taxon>Flavobacteriia</taxon>
        <taxon>Flavobacteriales</taxon>
        <taxon>Flavobacteriaceae</taxon>
        <taxon>Flavobacterium</taxon>
    </lineage>
</organism>
<feature type="transmembrane region" description="Helical" evidence="1">
    <location>
        <begin position="84"/>
        <end position="99"/>
    </location>
</feature>
<dbReference type="Proteomes" id="UP000285211">
    <property type="component" value="Unassembled WGS sequence"/>
</dbReference>
<dbReference type="InterPro" id="IPR003675">
    <property type="entry name" value="Rce1/LyrA-like_dom"/>
</dbReference>
<proteinExistence type="predicted"/>
<dbReference type="GO" id="GO:0080120">
    <property type="term" value="P:CAAX-box protein maturation"/>
    <property type="evidence" value="ECO:0007669"/>
    <property type="project" value="UniProtKB-ARBA"/>
</dbReference>
<reference evidence="3 4" key="1">
    <citation type="submission" date="2019-01" db="EMBL/GenBank/DDBJ databases">
        <authorList>
            <person name="Chen W.-M."/>
        </authorList>
    </citation>
    <scope>NUCLEOTIDE SEQUENCE [LARGE SCALE GENOMIC DNA]</scope>
    <source>
        <strain evidence="3 4">BBQ-12</strain>
    </source>
</reference>
<keyword evidence="1" id="KW-1133">Transmembrane helix</keyword>
<name>A0A437KZU5_9FLAO</name>
<comment type="caution">
    <text evidence="3">The sequence shown here is derived from an EMBL/GenBank/DDBJ whole genome shotgun (WGS) entry which is preliminary data.</text>
</comment>
<dbReference type="OrthoDB" id="978156at2"/>
<sequence>MQPTTTFLLYLISYTLFFVFNQKSIKDGSQRLIDDNGDFTSKPKQLLYTHLIGAIWLGLVPMMILKDFFLDILIDLQTIEIKNVLLYALTFIVILFIAFKESKSAHEKKDNSESVFQLSALFFTTYFITRALFLFSYELWFRGGLLFETASIIGRPLAIMLNIFLYVLLHMFNSRKEILACIPFGITACLFSFLFNAVWPAIMLHIAFSLAYEINFYRLDSTRLKTLKS</sequence>
<protein>
    <recommendedName>
        <fullName evidence="2">CAAX prenyl protease 2/Lysostaphin resistance protein A-like domain-containing protein</fullName>
    </recommendedName>
</protein>
<feature type="transmembrane region" description="Helical" evidence="1">
    <location>
        <begin position="46"/>
        <end position="64"/>
    </location>
</feature>
<feature type="transmembrane region" description="Helical" evidence="1">
    <location>
        <begin position="120"/>
        <end position="140"/>
    </location>
</feature>
<keyword evidence="1" id="KW-0472">Membrane</keyword>
<accession>A0A437KZU5</accession>
<dbReference type="EMBL" id="SACJ01000002">
    <property type="protein sequence ID" value="RVT78251.1"/>
    <property type="molecule type" value="Genomic_DNA"/>
</dbReference>
<dbReference type="Pfam" id="PF02517">
    <property type="entry name" value="Rce1-like"/>
    <property type="match status" value="1"/>
</dbReference>
<evidence type="ECO:0000313" key="3">
    <source>
        <dbReference type="EMBL" id="RVT78251.1"/>
    </source>
</evidence>
<evidence type="ECO:0000313" key="4">
    <source>
        <dbReference type="Proteomes" id="UP000285211"/>
    </source>
</evidence>
<evidence type="ECO:0000259" key="2">
    <source>
        <dbReference type="Pfam" id="PF02517"/>
    </source>
</evidence>
<feature type="transmembrane region" description="Helical" evidence="1">
    <location>
        <begin position="178"/>
        <end position="195"/>
    </location>
</feature>
<dbReference type="GO" id="GO:0004175">
    <property type="term" value="F:endopeptidase activity"/>
    <property type="evidence" value="ECO:0007669"/>
    <property type="project" value="UniProtKB-ARBA"/>
</dbReference>
<keyword evidence="1" id="KW-0812">Transmembrane</keyword>
<evidence type="ECO:0000256" key="1">
    <source>
        <dbReference type="SAM" id="Phobius"/>
    </source>
</evidence>
<feature type="transmembrane region" description="Helical" evidence="1">
    <location>
        <begin position="6"/>
        <end position="25"/>
    </location>
</feature>
<feature type="transmembrane region" description="Helical" evidence="1">
    <location>
        <begin position="152"/>
        <end position="171"/>
    </location>
</feature>